<evidence type="ECO:0000256" key="1">
    <source>
        <dbReference type="SAM" id="MobiDB-lite"/>
    </source>
</evidence>
<reference evidence="2 3" key="1">
    <citation type="journal article" date="2019" name="Sci. Rep.">
        <title>Orb-weaving spider Araneus ventricosus genome elucidates the spidroin gene catalogue.</title>
        <authorList>
            <person name="Kono N."/>
            <person name="Nakamura H."/>
            <person name="Ohtoshi R."/>
            <person name="Moran D.A.P."/>
            <person name="Shinohara A."/>
            <person name="Yoshida Y."/>
            <person name="Fujiwara M."/>
            <person name="Mori M."/>
            <person name="Tomita M."/>
            <person name="Arakawa K."/>
        </authorList>
    </citation>
    <scope>NUCLEOTIDE SEQUENCE [LARGE SCALE GENOMIC DNA]</scope>
</reference>
<dbReference type="Proteomes" id="UP000499080">
    <property type="component" value="Unassembled WGS sequence"/>
</dbReference>
<dbReference type="EMBL" id="BGPR01000664">
    <property type="protein sequence ID" value="GBM30596.1"/>
    <property type="molecule type" value="Genomic_DNA"/>
</dbReference>
<dbReference type="AlphaFoldDB" id="A0A4Y2ERG0"/>
<accession>A0A4Y2ERG0</accession>
<keyword evidence="3" id="KW-1185">Reference proteome</keyword>
<sequence length="86" mass="9503">MLMNLQVFYLFESEKPILLVLSLSVGRSGNTITQNRRDWGGTPGARFDSPCPSLYTLNPTGESVDVGHGHGHRNRDLGFSRNLNVS</sequence>
<feature type="region of interest" description="Disordered" evidence="1">
    <location>
        <begin position="58"/>
        <end position="86"/>
    </location>
</feature>
<gene>
    <name evidence="2" type="ORF">AVEN_27626_1</name>
</gene>
<protein>
    <submittedName>
        <fullName evidence="2">Uncharacterized protein</fullName>
    </submittedName>
</protein>
<evidence type="ECO:0000313" key="3">
    <source>
        <dbReference type="Proteomes" id="UP000499080"/>
    </source>
</evidence>
<comment type="caution">
    <text evidence="2">The sequence shown here is derived from an EMBL/GenBank/DDBJ whole genome shotgun (WGS) entry which is preliminary data.</text>
</comment>
<organism evidence="2 3">
    <name type="scientific">Araneus ventricosus</name>
    <name type="common">Orbweaver spider</name>
    <name type="synonym">Epeira ventricosa</name>
    <dbReference type="NCBI Taxonomy" id="182803"/>
    <lineage>
        <taxon>Eukaryota</taxon>
        <taxon>Metazoa</taxon>
        <taxon>Ecdysozoa</taxon>
        <taxon>Arthropoda</taxon>
        <taxon>Chelicerata</taxon>
        <taxon>Arachnida</taxon>
        <taxon>Araneae</taxon>
        <taxon>Araneomorphae</taxon>
        <taxon>Entelegynae</taxon>
        <taxon>Araneoidea</taxon>
        <taxon>Araneidae</taxon>
        <taxon>Araneus</taxon>
    </lineage>
</organism>
<evidence type="ECO:0000313" key="2">
    <source>
        <dbReference type="EMBL" id="GBM30596.1"/>
    </source>
</evidence>
<name>A0A4Y2ERG0_ARAVE</name>
<proteinExistence type="predicted"/>